<dbReference type="SMART" id="SM00877">
    <property type="entry name" value="BMC"/>
    <property type="match status" value="1"/>
</dbReference>
<dbReference type="EMBL" id="VBPB01000103">
    <property type="protein sequence ID" value="TMQ72577.1"/>
    <property type="molecule type" value="Genomic_DNA"/>
</dbReference>
<sequence length="96" mass="9874">MAKEALGLVETQGFVGAVEAADAMCKTAQVRLVRYEVTRGALVTVLVRGPVAEVEAAVAAGTHAAARIGRVFTTHVIPAPDAQLEQPIAGPATSRP</sequence>
<dbReference type="Gene3D" id="3.30.70.1710">
    <property type="match status" value="1"/>
</dbReference>
<organism evidence="5 6">
    <name type="scientific">Eiseniibacteriota bacterium</name>
    <dbReference type="NCBI Taxonomy" id="2212470"/>
    <lineage>
        <taxon>Bacteria</taxon>
        <taxon>Candidatus Eiseniibacteriota</taxon>
    </lineage>
</organism>
<comment type="similarity">
    <text evidence="3">Belongs to the bacterial microcompartments protein family.</text>
</comment>
<dbReference type="InterPro" id="IPR044872">
    <property type="entry name" value="CcmK/CsoS1_BMC"/>
</dbReference>
<evidence type="ECO:0000256" key="1">
    <source>
        <dbReference type="ARBA" id="ARBA00024322"/>
    </source>
</evidence>
<evidence type="ECO:0000313" key="6">
    <source>
        <dbReference type="Proteomes" id="UP000319771"/>
    </source>
</evidence>
<proteinExistence type="inferred from homology"/>
<evidence type="ECO:0000256" key="3">
    <source>
        <dbReference type="PROSITE-ProRule" id="PRU01278"/>
    </source>
</evidence>
<dbReference type="PANTHER" id="PTHR33941">
    <property type="entry name" value="PROPANEDIOL UTILIZATION PROTEIN PDUA"/>
    <property type="match status" value="1"/>
</dbReference>
<feature type="domain" description="BMC" evidence="4">
    <location>
        <begin position="5"/>
        <end position="89"/>
    </location>
</feature>
<comment type="caution">
    <text evidence="5">The sequence shown here is derived from an EMBL/GenBank/DDBJ whole genome shotgun (WGS) entry which is preliminary data.</text>
</comment>
<evidence type="ECO:0000256" key="2">
    <source>
        <dbReference type="ARBA" id="ARBA00024446"/>
    </source>
</evidence>
<keyword evidence="2" id="KW-1283">Bacterial microcompartment</keyword>
<dbReference type="Pfam" id="PF00936">
    <property type="entry name" value="BMC"/>
    <property type="match status" value="1"/>
</dbReference>
<comment type="subcellular location">
    <subcellularLocation>
        <location evidence="1">Bacterial microcompartment</location>
    </subcellularLocation>
</comment>
<dbReference type="AlphaFoldDB" id="A0A538U9P9"/>
<evidence type="ECO:0000313" key="5">
    <source>
        <dbReference type="EMBL" id="TMQ72577.1"/>
    </source>
</evidence>
<evidence type="ECO:0000259" key="4">
    <source>
        <dbReference type="PROSITE" id="PS51930"/>
    </source>
</evidence>
<dbReference type="InterPro" id="IPR050575">
    <property type="entry name" value="BMC_shell"/>
</dbReference>
<reference evidence="5 6" key="1">
    <citation type="journal article" date="2019" name="Nat. Microbiol.">
        <title>Mediterranean grassland soil C-N compound turnover is dependent on rainfall and depth, and is mediated by genomically divergent microorganisms.</title>
        <authorList>
            <person name="Diamond S."/>
            <person name="Andeer P.F."/>
            <person name="Li Z."/>
            <person name="Crits-Christoph A."/>
            <person name="Burstein D."/>
            <person name="Anantharaman K."/>
            <person name="Lane K.R."/>
            <person name="Thomas B.C."/>
            <person name="Pan C."/>
            <person name="Northen T.R."/>
            <person name="Banfield J.F."/>
        </authorList>
    </citation>
    <scope>NUCLEOTIDE SEQUENCE [LARGE SCALE GENOMIC DNA]</scope>
    <source>
        <strain evidence="5">WS_11</strain>
    </source>
</reference>
<dbReference type="InterPro" id="IPR037233">
    <property type="entry name" value="CcmK-like_sf"/>
</dbReference>
<dbReference type="PROSITE" id="PS51930">
    <property type="entry name" value="BMC_2"/>
    <property type="match status" value="1"/>
</dbReference>
<dbReference type="GO" id="GO:0031469">
    <property type="term" value="C:bacterial microcompartment"/>
    <property type="evidence" value="ECO:0007669"/>
    <property type="project" value="UniProtKB-SubCell"/>
</dbReference>
<dbReference type="InterPro" id="IPR000249">
    <property type="entry name" value="BMC_dom"/>
</dbReference>
<dbReference type="CDD" id="cd07045">
    <property type="entry name" value="BMC_CcmK_like"/>
    <property type="match status" value="1"/>
</dbReference>
<name>A0A538U9P9_UNCEI</name>
<gene>
    <name evidence="5" type="ORF">E6K81_07090</name>
</gene>
<dbReference type="SUPFAM" id="SSF143414">
    <property type="entry name" value="CcmK-like"/>
    <property type="match status" value="1"/>
</dbReference>
<accession>A0A538U9P9</accession>
<dbReference type="PANTHER" id="PTHR33941:SF11">
    <property type="entry name" value="BACTERIAL MICROCOMPARTMENT SHELL PROTEIN PDUJ"/>
    <property type="match status" value="1"/>
</dbReference>
<protein>
    <submittedName>
        <fullName evidence="5">BMC domain-containing protein</fullName>
    </submittedName>
</protein>
<dbReference type="Proteomes" id="UP000319771">
    <property type="component" value="Unassembled WGS sequence"/>
</dbReference>